<protein>
    <submittedName>
        <fullName evidence="4">Copper ion binding protein</fullName>
    </submittedName>
</protein>
<dbReference type="CDD" id="cd00371">
    <property type="entry name" value="HMA"/>
    <property type="match status" value="1"/>
</dbReference>
<dbReference type="InterPro" id="IPR006122">
    <property type="entry name" value="HMA_Cu_ion-bd"/>
</dbReference>
<dbReference type="InterPro" id="IPR036163">
    <property type="entry name" value="HMA_dom_sf"/>
</dbReference>
<evidence type="ECO:0000259" key="3">
    <source>
        <dbReference type="Pfam" id="PF00403"/>
    </source>
</evidence>
<keyword evidence="2" id="KW-0186">Copper</keyword>
<evidence type="ECO:0000313" key="4">
    <source>
        <dbReference type="EMBL" id="QIN77379.1"/>
    </source>
</evidence>
<dbReference type="EMBL" id="CP045121">
    <property type="protein sequence ID" value="QIN77379.1"/>
    <property type="molecule type" value="Genomic_DNA"/>
</dbReference>
<dbReference type="Gene3D" id="3.30.70.100">
    <property type="match status" value="1"/>
</dbReference>
<feature type="domain" description="HMA" evidence="3">
    <location>
        <begin position="5"/>
        <end position="66"/>
    </location>
</feature>
<dbReference type="FunFam" id="3.30.70.100:FF:000001">
    <property type="entry name" value="ATPase copper transporting beta"/>
    <property type="match status" value="1"/>
</dbReference>
<evidence type="ECO:0000256" key="2">
    <source>
        <dbReference type="ARBA" id="ARBA00023008"/>
    </source>
</evidence>
<dbReference type="PROSITE" id="PS01047">
    <property type="entry name" value="HMA_1"/>
    <property type="match status" value="1"/>
</dbReference>
<evidence type="ECO:0000256" key="1">
    <source>
        <dbReference type="ARBA" id="ARBA00022723"/>
    </source>
</evidence>
<dbReference type="AlphaFoldDB" id="A0A6G8PSC2"/>
<dbReference type="InterPro" id="IPR006121">
    <property type="entry name" value="HMA_dom"/>
</dbReference>
<dbReference type="RefSeq" id="WP_166395056.1">
    <property type="nucleotide sequence ID" value="NZ_CP045121.1"/>
</dbReference>
<organism evidence="4 5">
    <name type="scientific">Rubrobacter marinus</name>
    <dbReference type="NCBI Taxonomy" id="2653852"/>
    <lineage>
        <taxon>Bacteria</taxon>
        <taxon>Bacillati</taxon>
        <taxon>Actinomycetota</taxon>
        <taxon>Rubrobacteria</taxon>
        <taxon>Rubrobacterales</taxon>
        <taxon>Rubrobacteraceae</taxon>
        <taxon>Rubrobacter</taxon>
    </lineage>
</organism>
<dbReference type="SUPFAM" id="SSF55008">
    <property type="entry name" value="HMA, heavy metal-associated domain"/>
    <property type="match status" value="1"/>
</dbReference>
<dbReference type="NCBIfam" id="TIGR00003">
    <property type="entry name" value="copper ion binding protein"/>
    <property type="match status" value="1"/>
</dbReference>
<sequence length="69" mass="7411">MTEKTFNVEGMSCGHCKAAVEGELGKLPGVRRSNADFERGTVEVSYDEGRVGTDELEGAIEEAGYEVKA</sequence>
<evidence type="ECO:0000313" key="5">
    <source>
        <dbReference type="Proteomes" id="UP000502706"/>
    </source>
</evidence>
<dbReference type="KEGG" id="rmar:GBA65_01360"/>
<name>A0A6G8PSC2_9ACTN</name>
<accession>A0A6G8PSC2</accession>
<gene>
    <name evidence="4" type="ORF">GBA65_01360</name>
</gene>
<proteinExistence type="predicted"/>
<dbReference type="InterPro" id="IPR017969">
    <property type="entry name" value="Heavy-metal-associated_CS"/>
</dbReference>
<dbReference type="GO" id="GO:0005507">
    <property type="term" value="F:copper ion binding"/>
    <property type="evidence" value="ECO:0007669"/>
    <property type="project" value="InterPro"/>
</dbReference>
<dbReference type="Proteomes" id="UP000502706">
    <property type="component" value="Chromosome"/>
</dbReference>
<keyword evidence="5" id="KW-1185">Reference proteome</keyword>
<reference evidence="4 5" key="1">
    <citation type="submission" date="2019-10" db="EMBL/GenBank/DDBJ databases">
        <title>Rubrobacter sp nov SCSIO 52915 isolated from a deep-sea sediment in the South China Sea.</title>
        <authorList>
            <person name="Chen R.W."/>
        </authorList>
    </citation>
    <scope>NUCLEOTIDE SEQUENCE [LARGE SCALE GENOMIC DNA]</scope>
    <source>
        <strain evidence="4 5">SCSIO 52915</strain>
    </source>
</reference>
<dbReference type="Pfam" id="PF00403">
    <property type="entry name" value="HMA"/>
    <property type="match status" value="1"/>
</dbReference>
<keyword evidence="1" id="KW-0479">Metal-binding</keyword>